<reference evidence="3 4" key="1">
    <citation type="journal article" date="2017" name="Gigascience">
        <title>Draft genome of the honey bee ectoparasitic mite, Tropilaelaps mercedesae, is shaped by the parasitic life history.</title>
        <authorList>
            <person name="Dong X."/>
            <person name="Armstrong S.D."/>
            <person name="Xia D."/>
            <person name="Makepeace B.L."/>
            <person name="Darby A.C."/>
            <person name="Kadowaki T."/>
        </authorList>
    </citation>
    <scope>NUCLEOTIDE SEQUENCE [LARGE SCALE GENOMIC DNA]</scope>
    <source>
        <strain evidence="3">Wuxi-XJTLU</strain>
    </source>
</reference>
<organism evidence="3 4">
    <name type="scientific">Tropilaelaps mercedesae</name>
    <dbReference type="NCBI Taxonomy" id="418985"/>
    <lineage>
        <taxon>Eukaryota</taxon>
        <taxon>Metazoa</taxon>
        <taxon>Ecdysozoa</taxon>
        <taxon>Arthropoda</taxon>
        <taxon>Chelicerata</taxon>
        <taxon>Arachnida</taxon>
        <taxon>Acari</taxon>
        <taxon>Parasitiformes</taxon>
        <taxon>Mesostigmata</taxon>
        <taxon>Gamasina</taxon>
        <taxon>Dermanyssoidea</taxon>
        <taxon>Laelapidae</taxon>
        <taxon>Tropilaelaps</taxon>
    </lineage>
</organism>
<dbReference type="Pfam" id="PF00379">
    <property type="entry name" value="Chitin_bind_4"/>
    <property type="match status" value="1"/>
</dbReference>
<dbReference type="OrthoDB" id="6381807at2759"/>
<dbReference type="EMBL" id="MNPL01000861">
    <property type="protein sequence ID" value="OQR79645.1"/>
    <property type="molecule type" value="Genomic_DNA"/>
</dbReference>
<feature type="compositionally biased region" description="Polar residues" evidence="2">
    <location>
        <begin position="137"/>
        <end position="153"/>
    </location>
</feature>
<keyword evidence="1" id="KW-0193">Cuticle</keyword>
<evidence type="ECO:0000313" key="3">
    <source>
        <dbReference type="EMBL" id="OQR79645.1"/>
    </source>
</evidence>
<name>A0A1V9Y1R6_9ACAR</name>
<evidence type="ECO:0000313" key="4">
    <source>
        <dbReference type="Proteomes" id="UP000192247"/>
    </source>
</evidence>
<dbReference type="GO" id="GO:0042302">
    <property type="term" value="F:structural constituent of cuticle"/>
    <property type="evidence" value="ECO:0007669"/>
    <property type="project" value="UniProtKB-UniRule"/>
</dbReference>
<sequence length="175" mass="19187">MFIYAHSETLIATAGSGERRRTSQQARYIKAAIRFGDTGLSVSKVRHTSFDDDNSEDNLLLKAVNIVLSKINNSKCTAVVAHQTRSKSFSVLAITAFLTIDLIQGQRHSFGSFGSENAHSHGGGDQFGPPEPFEFNYVSQDQEGSHSHNQQGDANGRITGEYTIQLADGRSRQVR</sequence>
<evidence type="ECO:0000256" key="2">
    <source>
        <dbReference type="SAM" id="MobiDB-lite"/>
    </source>
</evidence>
<keyword evidence="4" id="KW-1185">Reference proteome</keyword>
<evidence type="ECO:0000256" key="1">
    <source>
        <dbReference type="PROSITE-ProRule" id="PRU00497"/>
    </source>
</evidence>
<proteinExistence type="predicted"/>
<dbReference type="Proteomes" id="UP000192247">
    <property type="component" value="Unassembled WGS sequence"/>
</dbReference>
<accession>A0A1V9Y1R6</accession>
<dbReference type="PROSITE" id="PS51155">
    <property type="entry name" value="CHIT_BIND_RR_2"/>
    <property type="match status" value="1"/>
</dbReference>
<dbReference type="AlphaFoldDB" id="A0A1V9Y1R6"/>
<feature type="region of interest" description="Disordered" evidence="2">
    <location>
        <begin position="113"/>
        <end position="158"/>
    </location>
</feature>
<protein>
    <submittedName>
        <fullName evidence="3">Cuticle protein 10.9-like</fullName>
    </submittedName>
</protein>
<dbReference type="InParanoid" id="A0A1V9Y1R6"/>
<comment type="caution">
    <text evidence="3">The sequence shown here is derived from an EMBL/GenBank/DDBJ whole genome shotgun (WGS) entry which is preliminary data.</text>
</comment>
<dbReference type="InterPro" id="IPR000618">
    <property type="entry name" value="Insect_cuticle"/>
</dbReference>
<gene>
    <name evidence="3" type="ORF">BIW11_05587</name>
</gene>